<name>A0A6I9U3F2_SESIN</name>
<feature type="domain" description="DUF668" evidence="1">
    <location>
        <begin position="444"/>
        <end position="533"/>
    </location>
</feature>
<proteinExistence type="predicted"/>
<reference evidence="4" key="1">
    <citation type="submission" date="2025-08" db="UniProtKB">
        <authorList>
            <consortium name="RefSeq"/>
        </authorList>
    </citation>
    <scope>IDENTIFICATION</scope>
</reference>
<dbReference type="Pfam" id="PF11961">
    <property type="entry name" value="DUF3475"/>
    <property type="match status" value="1"/>
</dbReference>
<dbReference type="GO" id="GO:0045927">
    <property type="term" value="P:positive regulation of growth"/>
    <property type="evidence" value="ECO:0007669"/>
    <property type="project" value="InterPro"/>
</dbReference>
<dbReference type="PANTHER" id="PTHR31371:SF2">
    <property type="entry name" value="PLANT_PROTEIN (DUF668)"/>
    <property type="match status" value="1"/>
</dbReference>
<dbReference type="RefSeq" id="XP_011091176.1">
    <property type="nucleotide sequence ID" value="XM_011092874.2"/>
</dbReference>
<sequence length="614" mass="69044">MVAELWILKMGNQVSSNLKHALYLENSTKSSNKKQGVQERQTIGILSFEVANVMSKIIHLHKSLTDSEILKLKNEILKSEGIRTLVSSDEKQLLELALVEKFDDLNRVAGVVSRLGKKCTIPALQGFEHVYGDIVSGMIDIKELGFLVKDMESMVRKMERYVSSTASLYTEMEVMNELEVATKKFQQNQHEESRKAFEQKLTWQKQDVSHLKDVSLWNQTYDKIVELLARTVCTICARMYVVFGDAYSRGDVSSASILGSQVGLSGSLRRVKQNPGQKSGQLDVGRVIQKDGSLTKSISSKHDDYCHSGPIVKEGLEKRTLSLRPKVGIQKNDGRLFRPEDFNFACGTGPGRMFMECLSLSSSASKVDDDDDHVSYDDQSSQVSGHFSVPSVAKREHPNLSGCFIHAINSNPFNGGQRQSNGSLIDGSKFSPKSSLLVYAPPTTVGGSALALHYANVIIVLEKLLRYPHLVGDEARDDLYQMLPTSLRKTLKTSLKSYIKDLAIYDAPLAHDWRERLDVMLKWLAPLAHNMIRWQSERNFEQQQIVTRTNVLLLQTIYFADREKTEASICELLVGLNYICRYEQQQNALLDCASSFDLEDCMEWQLQVGASFHP</sequence>
<dbReference type="AlphaFoldDB" id="A0A6I9U3F2"/>
<dbReference type="OrthoDB" id="2018987at2759"/>
<dbReference type="Pfam" id="PF05003">
    <property type="entry name" value="DUF668"/>
    <property type="match status" value="1"/>
</dbReference>
<keyword evidence="3" id="KW-1185">Reference proteome</keyword>
<gene>
    <name evidence="4" type="primary">LOC105171682</name>
</gene>
<accession>A0A6I9U3F2</accession>
<evidence type="ECO:0000313" key="4">
    <source>
        <dbReference type="RefSeq" id="XP_011091176.1"/>
    </source>
</evidence>
<dbReference type="InterPro" id="IPR007700">
    <property type="entry name" value="DUF668"/>
</dbReference>
<feature type="domain" description="DUF3475" evidence="2">
    <location>
        <begin position="45"/>
        <end position="101"/>
    </location>
</feature>
<protein>
    <submittedName>
        <fullName evidence="4">Uncharacterized protein LOC105171682</fullName>
    </submittedName>
</protein>
<dbReference type="FunCoup" id="A0A6I9U3F2">
    <property type="interactions" value="1052"/>
</dbReference>
<dbReference type="Gramene" id="SIN_1001593.t">
    <property type="protein sequence ID" value="SIN_1001593.t.cds1"/>
    <property type="gene ID" value="SIN_1001593"/>
</dbReference>
<dbReference type="InterPro" id="IPR021864">
    <property type="entry name" value="DUF3475"/>
</dbReference>
<dbReference type="PANTHER" id="PTHR31371">
    <property type="entry name" value="BNAC09G50660D PROTEIN"/>
    <property type="match status" value="1"/>
</dbReference>
<dbReference type="InParanoid" id="A0A6I9U3F2"/>
<organism evidence="3 4">
    <name type="scientific">Sesamum indicum</name>
    <name type="common">Oriental sesame</name>
    <name type="synonym">Sesamum orientale</name>
    <dbReference type="NCBI Taxonomy" id="4182"/>
    <lineage>
        <taxon>Eukaryota</taxon>
        <taxon>Viridiplantae</taxon>
        <taxon>Streptophyta</taxon>
        <taxon>Embryophyta</taxon>
        <taxon>Tracheophyta</taxon>
        <taxon>Spermatophyta</taxon>
        <taxon>Magnoliopsida</taxon>
        <taxon>eudicotyledons</taxon>
        <taxon>Gunneridae</taxon>
        <taxon>Pentapetalae</taxon>
        <taxon>asterids</taxon>
        <taxon>lamiids</taxon>
        <taxon>Lamiales</taxon>
        <taxon>Pedaliaceae</taxon>
        <taxon>Sesamum</taxon>
    </lineage>
</organism>
<dbReference type="GeneID" id="105171682"/>
<dbReference type="Proteomes" id="UP000504604">
    <property type="component" value="Linkage group LG10"/>
</dbReference>
<evidence type="ECO:0000313" key="3">
    <source>
        <dbReference type="Proteomes" id="UP000504604"/>
    </source>
</evidence>
<dbReference type="KEGG" id="sind:105171682"/>
<evidence type="ECO:0000259" key="2">
    <source>
        <dbReference type="Pfam" id="PF11961"/>
    </source>
</evidence>
<evidence type="ECO:0000259" key="1">
    <source>
        <dbReference type="Pfam" id="PF05003"/>
    </source>
</evidence>